<sequence>LKEDQLRLGVRILKGDCTLGSEILRRSRVGSWTSICGRDKVLVATHIMTYPPLPFSLVVTPYLSHSGCDMGCIAFRPYHVVG</sequence>
<accession>A0A843TQB6</accession>
<dbReference type="AlphaFoldDB" id="A0A843TQB6"/>
<name>A0A843TQB6_COLES</name>
<keyword evidence="2" id="KW-1185">Reference proteome</keyword>
<reference evidence="1" key="1">
    <citation type="submission" date="2017-07" db="EMBL/GenBank/DDBJ databases">
        <title>Taro Niue Genome Assembly and Annotation.</title>
        <authorList>
            <person name="Atibalentja N."/>
            <person name="Keating K."/>
            <person name="Fields C.J."/>
        </authorList>
    </citation>
    <scope>NUCLEOTIDE SEQUENCE</scope>
    <source>
        <strain evidence="1">Niue_2</strain>
        <tissue evidence="1">Leaf</tissue>
    </source>
</reference>
<comment type="caution">
    <text evidence="1">The sequence shown here is derived from an EMBL/GenBank/DDBJ whole genome shotgun (WGS) entry which is preliminary data.</text>
</comment>
<feature type="non-terminal residue" evidence="1">
    <location>
        <position position="1"/>
    </location>
</feature>
<gene>
    <name evidence="1" type="ORF">Taro_007022</name>
</gene>
<proteinExistence type="predicted"/>
<dbReference type="Proteomes" id="UP000652761">
    <property type="component" value="Unassembled WGS sequence"/>
</dbReference>
<feature type="non-terminal residue" evidence="1">
    <location>
        <position position="82"/>
    </location>
</feature>
<organism evidence="1 2">
    <name type="scientific">Colocasia esculenta</name>
    <name type="common">Wild taro</name>
    <name type="synonym">Arum esculentum</name>
    <dbReference type="NCBI Taxonomy" id="4460"/>
    <lineage>
        <taxon>Eukaryota</taxon>
        <taxon>Viridiplantae</taxon>
        <taxon>Streptophyta</taxon>
        <taxon>Embryophyta</taxon>
        <taxon>Tracheophyta</taxon>
        <taxon>Spermatophyta</taxon>
        <taxon>Magnoliopsida</taxon>
        <taxon>Liliopsida</taxon>
        <taxon>Araceae</taxon>
        <taxon>Aroideae</taxon>
        <taxon>Colocasieae</taxon>
        <taxon>Colocasia</taxon>
    </lineage>
</organism>
<evidence type="ECO:0000313" key="1">
    <source>
        <dbReference type="EMBL" id="MQL74672.1"/>
    </source>
</evidence>
<evidence type="ECO:0000313" key="2">
    <source>
        <dbReference type="Proteomes" id="UP000652761"/>
    </source>
</evidence>
<dbReference type="EMBL" id="NMUH01000218">
    <property type="protein sequence ID" value="MQL74672.1"/>
    <property type="molecule type" value="Genomic_DNA"/>
</dbReference>
<protein>
    <submittedName>
        <fullName evidence="1">Uncharacterized protein</fullName>
    </submittedName>
</protein>